<dbReference type="EMBL" id="JBIUZV010000004">
    <property type="protein sequence ID" value="MFJ3046093.1"/>
    <property type="molecule type" value="Genomic_DNA"/>
</dbReference>
<dbReference type="Gene3D" id="3.50.50.60">
    <property type="entry name" value="FAD/NAD(P)-binding domain"/>
    <property type="match status" value="1"/>
</dbReference>
<name>A0ABW8EXB7_9BURK</name>
<dbReference type="Pfam" id="PF01266">
    <property type="entry name" value="DAO"/>
    <property type="match status" value="1"/>
</dbReference>
<protein>
    <submittedName>
        <fullName evidence="6">FAD-dependent oxidoreductase</fullName>
    </submittedName>
</protein>
<comment type="cofactor">
    <cofactor evidence="1">
        <name>FAD</name>
        <dbReference type="ChEBI" id="CHEBI:57692"/>
    </cofactor>
</comment>
<keyword evidence="4" id="KW-0560">Oxidoreductase</keyword>
<keyword evidence="3" id="KW-0285">Flavoprotein</keyword>
<evidence type="ECO:0000259" key="5">
    <source>
        <dbReference type="Pfam" id="PF01266"/>
    </source>
</evidence>
<keyword evidence="7" id="KW-1185">Reference proteome</keyword>
<dbReference type="RefSeq" id="WP_402700031.1">
    <property type="nucleotide sequence ID" value="NZ_JBIUZV010000004.1"/>
</dbReference>
<accession>A0ABW8EXB7</accession>
<evidence type="ECO:0000313" key="6">
    <source>
        <dbReference type="EMBL" id="MFJ3046093.1"/>
    </source>
</evidence>
<dbReference type="InterPro" id="IPR036188">
    <property type="entry name" value="FAD/NAD-bd_sf"/>
</dbReference>
<dbReference type="InterPro" id="IPR006076">
    <property type="entry name" value="FAD-dep_OxRdtase"/>
</dbReference>
<comment type="caution">
    <text evidence="6">The sequence shown here is derived from an EMBL/GenBank/DDBJ whole genome shotgun (WGS) entry which is preliminary data.</text>
</comment>
<feature type="domain" description="FAD dependent oxidoreductase" evidence="5">
    <location>
        <begin position="2"/>
        <end position="364"/>
    </location>
</feature>
<sequence length="461" mass="50925">MKIAIIGNGILGLMTARAWLRSGINVEISIIGRQSRPGSATRAAAAMLNSFAELEYDSLSTPLDRFKFDLSRAATAAWPAVFEDICPTGGDVTFGFGTYMLNNSATDSLDDDNFNAVREFAAEFAEPCEDVDPRDIPNYHPDPRYRALRALLLKREGWVNPKQFLDALQAKLATNQRVTFIDTEVSKLDMGGGKIRGAELADGSRLEADAFVLANGANLSRLAGELGLPIQRVFYGIGMSIEMQSAENIHTHCVRTTNRGLACGVYSVPYGPDRTLIGASNYISPIPHDHAHVGSAYTLLKAAMDQINNKFYRANLISVNVGWRPTTSDTYPLIGKTSLENLWIIGGTKRDGFHLSPVICADLVTSMQGKSVDERYAQLAPERSLIRNLTREEAISKTVRHQINAAFQHDFSPARNRMLEQLERNIRTDLESLHDRVGAAEWGIPPELTDMYRYHHIPGTA</sequence>
<dbReference type="Gene3D" id="3.30.9.10">
    <property type="entry name" value="D-Amino Acid Oxidase, subunit A, domain 2"/>
    <property type="match status" value="1"/>
</dbReference>
<evidence type="ECO:0000256" key="2">
    <source>
        <dbReference type="ARBA" id="ARBA00009410"/>
    </source>
</evidence>
<proteinExistence type="inferred from homology"/>
<dbReference type="SUPFAM" id="SSF51905">
    <property type="entry name" value="FAD/NAD(P)-binding domain"/>
    <property type="match status" value="1"/>
</dbReference>
<comment type="similarity">
    <text evidence="2">Belongs to the DadA oxidoreductase family.</text>
</comment>
<evidence type="ECO:0000256" key="3">
    <source>
        <dbReference type="ARBA" id="ARBA00022630"/>
    </source>
</evidence>
<evidence type="ECO:0000313" key="7">
    <source>
        <dbReference type="Proteomes" id="UP001617427"/>
    </source>
</evidence>
<evidence type="ECO:0000256" key="4">
    <source>
        <dbReference type="ARBA" id="ARBA00023002"/>
    </source>
</evidence>
<dbReference type="Proteomes" id="UP001617427">
    <property type="component" value="Unassembled WGS sequence"/>
</dbReference>
<organism evidence="6 7">
    <name type="scientific">Herbaspirillum chlorophenolicum</name>
    <dbReference type="NCBI Taxonomy" id="211589"/>
    <lineage>
        <taxon>Bacteria</taxon>
        <taxon>Pseudomonadati</taxon>
        <taxon>Pseudomonadota</taxon>
        <taxon>Betaproteobacteria</taxon>
        <taxon>Burkholderiales</taxon>
        <taxon>Oxalobacteraceae</taxon>
        <taxon>Herbaspirillum</taxon>
    </lineage>
</organism>
<evidence type="ECO:0000256" key="1">
    <source>
        <dbReference type="ARBA" id="ARBA00001974"/>
    </source>
</evidence>
<dbReference type="PANTHER" id="PTHR13847:SF286">
    <property type="entry name" value="D-AMINO ACID DEHYDROGENASE"/>
    <property type="match status" value="1"/>
</dbReference>
<reference evidence="6 7" key="1">
    <citation type="submission" date="2024-10" db="EMBL/GenBank/DDBJ databases">
        <title>The Natural Products Discovery Center: Release of the First 8490 Sequenced Strains for Exploring Actinobacteria Biosynthetic Diversity.</title>
        <authorList>
            <person name="Kalkreuter E."/>
            <person name="Kautsar S.A."/>
            <person name="Yang D."/>
            <person name="Bader C.D."/>
            <person name="Teijaro C.N."/>
            <person name="Fluegel L."/>
            <person name="Davis C.M."/>
            <person name="Simpson J.R."/>
            <person name="Lauterbach L."/>
            <person name="Steele A.D."/>
            <person name="Gui C."/>
            <person name="Meng S."/>
            <person name="Li G."/>
            <person name="Viehrig K."/>
            <person name="Ye F."/>
            <person name="Su P."/>
            <person name="Kiefer A.F."/>
            <person name="Nichols A."/>
            <person name="Cepeda A.J."/>
            <person name="Yan W."/>
            <person name="Fan B."/>
            <person name="Jiang Y."/>
            <person name="Adhikari A."/>
            <person name="Zheng C.-J."/>
            <person name="Schuster L."/>
            <person name="Cowan T.M."/>
            <person name="Smanski M.J."/>
            <person name="Chevrette M.G."/>
            <person name="De Carvalho L.P.S."/>
            <person name="Shen B."/>
        </authorList>
    </citation>
    <scope>NUCLEOTIDE SEQUENCE [LARGE SCALE GENOMIC DNA]</scope>
    <source>
        <strain evidence="6 7">NPDC087045</strain>
    </source>
</reference>
<dbReference type="PANTHER" id="PTHR13847">
    <property type="entry name" value="SARCOSINE DEHYDROGENASE-RELATED"/>
    <property type="match status" value="1"/>
</dbReference>
<gene>
    <name evidence="6" type="ORF">ACIPEN_09690</name>
</gene>